<dbReference type="Gene3D" id="1.20.1600.10">
    <property type="entry name" value="Outer membrane efflux proteins (OEP)"/>
    <property type="match status" value="1"/>
</dbReference>
<keyword evidence="5 7" id="KW-0472">Membrane</keyword>
<dbReference type="InterPro" id="IPR003423">
    <property type="entry name" value="OMP_efflux"/>
</dbReference>
<dbReference type="SUPFAM" id="SSF56954">
    <property type="entry name" value="Outer membrane efflux proteins (OEP)"/>
    <property type="match status" value="1"/>
</dbReference>
<evidence type="ECO:0000256" key="8">
    <source>
        <dbReference type="SAM" id="Coils"/>
    </source>
</evidence>
<reference evidence="10 11" key="1">
    <citation type="submission" date="2023-08" db="EMBL/GenBank/DDBJ databases">
        <title>Whole-genome sequencing of halo(alkali)philic microorganisms from hypersaline lakes.</title>
        <authorList>
            <person name="Sorokin D.Y."/>
            <person name="Abbas B."/>
            <person name="Merkel A.Y."/>
        </authorList>
    </citation>
    <scope>NUCLEOTIDE SEQUENCE [LARGE SCALE GENOMIC DNA]</scope>
    <source>
        <strain evidence="10 11">AB-CW4</strain>
    </source>
</reference>
<comment type="function">
    <text evidence="7">CyaE is necessary for transport of calmodulin-sensitive adenylate cyclase-hemolysin (cyclolysin).</text>
</comment>
<comment type="similarity">
    <text evidence="1 7">Belongs to the outer membrane factor (OMF) (TC 1.B.17) family.</text>
</comment>
<protein>
    <recommendedName>
        <fullName evidence="7">Protein CyaE</fullName>
    </recommendedName>
</protein>
<keyword evidence="11" id="KW-1185">Reference proteome</keyword>
<keyword evidence="7" id="KW-0204">Cytolysis</keyword>
<organism evidence="10 11">
    <name type="scientific">Natronospira bacteriovora</name>
    <dbReference type="NCBI Taxonomy" id="3069753"/>
    <lineage>
        <taxon>Bacteria</taxon>
        <taxon>Pseudomonadati</taxon>
        <taxon>Pseudomonadota</taxon>
        <taxon>Gammaproteobacteria</taxon>
        <taxon>Natronospirales</taxon>
        <taxon>Natronospiraceae</taxon>
        <taxon>Natronospira</taxon>
    </lineage>
</organism>
<dbReference type="Proteomes" id="UP001239019">
    <property type="component" value="Unassembled WGS sequence"/>
</dbReference>
<keyword evidence="4" id="KW-0812">Transmembrane</keyword>
<comment type="caution">
    <text evidence="10">The sequence shown here is derived from an EMBL/GenBank/DDBJ whole genome shotgun (WGS) entry which is preliminary data.</text>
</comment>
<feature type="coiled-coil region" evidence="8">
    <location>
        <begin position="333"/>
        <end position="363"/>
    </location>
</feature>
<name>A0ABU0W6F8_9GAMM</name>
<dbReference type="Pfam" id="PF02321">
    <property type="entry name" value="OEP"/>
    <property type="match status" value="2"/>
</dbReference>
<dbReference type="InterPro" id="IPR051906">
    <property type="entry name" value="TolC-like"/>
</dbReference>
<dbReference type="InterPro" id="IPR028351">
    <property type="entry name" value="CyaE"/>
</dbReference>
<feature type="chain" id="PRO_5045252359" description="Protein CyaE" evidence="9">
    <location>
        <begin position="24"/>
        <end position="480"/>
    </location>
</feature>
<dbReference type="InterPro" id="IPR010130">
    <property type="entry name" value="T1SS_OMP_TolC"/>
</dbReference>
<evidence type="ECO:0000313" key="11">
    <source>
        <dbReference type="Proteomes" id="UP001239019"/>
    </source>
</evidence>
<dbReference type="PANTHER" id="PTHR30026">
    <property type="entry name" value="OUTER MEMBRANE PROTEIN TOLC"/>
    <property type="match status" value="1"/>
</dbReference>
<keyword evidence="7" id="KW-0354">Hemolysis</keyword>
<evidence type="ECO:0000313" key="10">
    <source>
        <dbReference type="EMBL" id="MDQ2069611.1"/>
    </source>
</evidence>
<evidence type="ECO:0000256" key="5">
    <source>
        <dbReference type="ARBA" id="ARBA00023136"/>
    </source>
</evidence>
<dbReference type="PIRSF" id="PIRSF001892">
    <property type="entry name" value="CyaE"/>
    <property type="match status" value="1"/>
</dbReference>
<evidence type="ECO:0000256" key="6">
    <source>
        <dbReference type="ARBA" id="ARBA00023237"/>
    </source>
</evidence>
<evidence type="ECO:0000256" key="1">
    <source>
        <dbReference type="ARBA" id="ARBA00007613"/>
    </source>
</evidence>
<dbReference type="PANTHER" id="PTHR30026:SF20">
    <property type="entry name" value="OUTER MEMBRANE PROTEIN TOLC"/>
    <property type="match status" value="1"/>
</dbReference>
<sequence>MSLRPVLVSVFLTIILATPLASANTGERTSLLEIYELAVNNDPAIREARANRDAARERYPQARGQLLPQISLSASYQDAVREGASIGADPDTGQIGLQDFRRDTDTTQIGLQLRQTLFNWGQFQELGQAEAAVAEADALFEAEMQNLAIRVAEAYFDLLAALDEQASARANEEAILRQRERAERRFEVGLIAITDVQEAKAAYDNAVADRIAADRQVSLRREQMREIIGQYPGEILAPEENMPLSLPDPADPEAWVTRAREGNYSVLASRFAMEAAESAVRRARAQHYPTLDLVANVGRTEQRGEDLFDQQDVDSRSIQLQFNLPLYSGGQRMSQTRQARAELERDENRLERTLREAERMTRDAYLGVLSERSRVRALRQAVESNQTALQATEAGFEVGTRTTVDILDARQALFNAQTSYARSRYDFLINTLRLRQATGELGMDDIRQLNALLGADPGEAVEDLEVDTDDMDLEGARPGQ</sequence>
<keyword evidence="8" id="KW-0175">Coiled coil</keyword>
<keyword evidence="9" id="KW-0732">Signal</keyword>
<comment type="subcellular location">
    <subcellularLocation>
        <location evidence="7">Cell outer membrane</location>
        <topology evidence="7">Peripheral membrane protein</topology>
    </subcellularLocation>
</comment>
<dbReference type="RefSeq" id="WP_306728109.1">
    <property type="nucleotide sequence ID" value="NZ_JAVDDT010000003.1"/>
</dbReference>
<evidence type="ECO:0000256" key="4">
    <source>
        <dbReference type="ARBA" id="ARBA00022692"/>
    </source>
</evidence>
<feature type="signal peptide" evidence="9">
    <location>
        <begin position="1"/>
        <end position="23"/>
    </location>
</feature>
<accession>A0ABU0W6F8</accession>
<dbReference type="NCBIfam" id="TIGR01844">
    <property type="entry name" value="type_I_sec_TolC"/>
    <property type="match status" value="1"/>
</dbReference>
<evidence type="ECO:0000256" key="2">
    <source>
        <dbReference type="ARBA" id="ARBA00022448"/>
    </source>
</evidence>
<evidence type="ECO:0000256" key="9">
    <source>
        <dbReference type="SAM" id="SignalP"/>
    </source>
</evidence>
<proteinExistence type="inferred from homology"/>
<keyword evidence="2 7" id="KW-0813">Transport</keyword>
<dbReference type="EMBL" id="JAVDDT010000003">
    <property type="protein sequence ID" value="MDQ2069611.1"/>
    <property type="molecule type" value="Genomic_DNA"/>
</dbReference>
<gene>
    <name evidence="10" type="ORF">RBH19_06985</name>
</gene>
<keyword evidence="3" id="KW-1134">Transmembrane beta strand</keyword>
<evidence type="ECO:0000256" key="3">
    <source>
        <dbReference type="ARBA" id="ARBA00022452"/>
    </source>
</evidence>
<keyword evidence="6 7" id="KW-0998">Cell outer membrane</keyword>
<evidence type="ECO:0000256" key="7">
    <source>
        <dbReference type="PIRNR" id="PIRNR001892"/>
    </source>
</evidence>